<reference evidence="1" key="1">
    <citation type="submission" date="2021-06" db="EMBL/GenBank/DDBJ databases">
        <authorList>
            <person name="Kallberg Y."/>
            <person name="Tangrot J."/>
            <person name="Rosling A."/>
        </authorList>
    </citation>
    <scope>NUCLEOTIDE SEQUENCE</scope>
    <source>
        <strain evidence="1">87-6 pot B 2015</strain>
    </source>
</reference>
<sequence length="43" mass="4963">MNVGSMLHLDNMNNLKFELYDFYVEIHNIGFSLTLKIMKTAVG</sequence>
<organism evidence="1 2">
    <name type="scientific">Funneliformis mosseae</name>
    <name type="common">Endomycorrhizal fungus</name>
    <name type="synonym">Glomus mosseae</name>
    <dbReference type="NCBI Taxonomy" id="27381"/>
    <lineage>
        <taxon>Eukaryota</taxon>
        <taxon>Fungi</taxon>
        <taxon>Fungi incertae sedis</taxon>
        <taxon>Mucoromycota</taxon>
        <taxon>Glomeromycotina</taxon>
        <taxon>Glomeromycetes</taxon>
        <taxon>Glomerales</taxon>
        <taxon>Glomeraceae</taxon>
        <taxon>Funneliformis</taxon>
    </lineage>
</organism>
<dbReference type="Proteomes" id="UP000789375">
    <property type="component" value="Unassembled WGS sequence"/>
</dbReference>
<evidence type="ECO:0000313" key="1">
    <source>
        <dbReference type="EMBL" id="CAG8456908.1"/>
    </source>
</evidence>
<comment type="caution">
    <text evidence="1">The sequence shown here is derived from an EMBL/GenBank/DDBJ whole genome shotgun (WGS) entry which is preliminary data.</text>
</comment>
<dbReference type="AlphaFoldDB" id="A0A9N8VLH2"/>
<keyword evidence="2" id="KW-1185">Reference proteome</keyword>
<evidence type="ECO:0000313" key="2">
    <source>
        <dbReference type="Proteomes" id="UP000789375"/>
    </source>
</evidence>
<accession>A0A9N8VLH2</accession>
<name>A0A9N8VLH2_FUNMO</name>
<gene>
    <name evidence="1" type="ORF">FMOSSE_LOCUS1837</name>
</gene>
<proteinExistence type="predicted"/>
<dbReference type="EMBL" id="CAJVPP010000216">
    <property type="protein sequence ID" value="CAG8456908.1"/>
    <property type="molecule type" value="Genomic_DNA"/>
</dbReference>
<protein>
    <submittedName>
        <fullName evidence="1">11428_t:CDS:1</fullName>
    </submittedName>
</protein>